<organism evidence="1 2">
    <name type="scientific">Lentzea flaviverrucosa</name>
    <dbReference type="NCBI Taxonomy" id="200379"/>
    <lineage>
        <taxon>Bacteria</taxon>
        <taxon>Bacillati</taxon>
        <taxon>Actinomycetota</taxon>
        <taxon>Actinomycetes</taxon>
        <taxon>Pseudonocardiales</taxon>
        <taxon>Pseudonocardiaceae</taxon>
        <taxon>Lentzea</taxon>
    </lineage>
</organism>
<protein>
    <submittedName>
        <fullName evidence="1">Uncharacterized protein</fullName>
    </submittedName>
</protein>
<dbReference type="OrthoDB" id="3604898at2"/>
<keyword evidence="2" id="KW-1185">Reference proteome</keyword>
<evidence type="ECO:0000313" key="1">
    <source>
        <dbReference type="EMBL" id="SEP98460.1"/>
    </source>
</evidence>
<name>A0A1H9CB49_9PSEU</name>
<proteinExistence type="predicted"/>
<accession>A0A1H9CB49</accession>
<reference evidence="2" key="1">
    <citation type="submission" date="2016-10" db="EMBL/GenBank/DDBJ databases">
        <authorList>
            <person name="Varghese N."/>
            <person name="Submissions S."/>
        </authorList>
    </citation>
    <scope>NUCLEOTIDE SEQUENCE [LARGE SCALE GENOMIC DNA]</scope>
    <source>
        <strain evidence="2">CGMCC 4.578</strain>
    </source>
</reference>
<dbReference type="AlphaFoldDB" id="A0A1H9CB49"/>
<dbReference type="RefSeq" id="WP_090063151.1">
    <property type="nucleotide sequence ID" value="NZ_FOFT01000001.1"/>
</dbReference>
<dbReference type="EMBL" id="FOFT01000001">
    <property type="protein sequence ID" value="SEP98460.1"/>
    <property type="molecule type" value="Genomic_DNA"/>
</dbReference>
<sequence>MPQDFSNKVFQRIRRWFDDDTRQVTLEFLPDPAASPLAPGEGYLRVWLVEGFLAKARTWGTDHYPALYAGVQLNFLGAGNKPTPFSLLQNRPTWKAPGAYLNFPVTTLLPYSGGTVEIDAALYRSSDTGPIGVAAKVVSGLTSLIGLPLGVVSTIADKVSDGLDVILDAQKEDPELGLHWTMVPDGGGGQSVRPGYLIVANTPQGTLPEDLTIKNDRLHGNGVPLEGVDFLVLRVECRAARDEYWLPELEELRVRAVDAYLNQQLETFENLRRTAIYIAMTCPDFSRHDRLRVAKVVTDRIDEVKLVGAVPSAESGLDQLTAADLPHIDEVRDLTLEDLLAN</sequence>
<dbReference type="Proteomes" id="UP000199028">
    <property type="component" value="Unassembled WGS sequence"/>
</dbReference>
<evidence type="ECO:0000313" key="2">
    <source>
        <dbReference type="Proteomes" id="UP000199028"/>
    </source>
</evidence>
<gene>
    <name evidence="1" type="ORF">SAMN05216195_101735</name>
</gene>